<dbReference type="eggNOG" id="KOG0017">
    <property type="taxonomic scope" value="Eukaryota"/>
</dbReference>
<dbReference type="PaxDb" id="3827-XP_004516285.1"/>
<dbReference type="CDD" id="cd00303">
    <property type="entry name" value="retropepsin_like"/>
    <property type="match status" value="1"/>
</dbReference>
<dbReference type="GeneID" id="101499780"/>
<evidence type="ECO:0000313" key="1">
    <source>
        <dbReference type="Proteomes" id="UP000087171"/>
    </source>
</evidence>
<dbReference type="Gene3D" id="2.40.70.10">
    <property type="entry name" value="Acid Proteases"/>
    <property type="match status" value="1"/>
</dbReference>
<dbReference type="KEGG" id="cam:101499780"/>
<evidence type="ECO:0000313" key="2">
    <source>
        <dbReference type="RefSeq" id="XP_004516285.1"/>
    </source>
</evidence>
<reference evidence="2" key="1">
    <citation type="submission" date="2025-08" db="UniProtKB">
        <authorList>
            <consortium name="RefSeq"/>
        </authorList>
    </citation>
    <scope>IDENTIFICATION</scope>
    <source>
        <tissue evidence="2">Etiolated seedlings</tissue>
    </source>
</reference>
<dbReference type="PANTHER" id="PTHR33067">
    <property type="entry name" value="RNA-DIRECTED DNA POLYMERASE-RELATED"/>
    <property type="match status" value="1"/>
</dbReference>
<dbReference type="OrthoDB" id="778454at2759"/>
<keyword evidence="1" id="KW-1185">Reference proteome</keyword>
<dbReference type="Proteomes" id="UP000087171">
    <property type="component" value="Unplaced"/>
</dbReference>
<dbReference type="AlphaFoldDB" id="A0A1S2Z781"/>
<accession>A0A1S2Z781</accession>
<dbReference type="PANTHER" id="PTHR33067:SF31">
    <property type="entry name" value="RNA-DIRECTED DNA POLYMERASE"/>
    <property type="match status" value="1"/>
</dbReference>
<organism evidence="1 2">
    <name type="scientific">Cicer arietinum</name>
    <name type="common">Chickpea</name>
    <name type="synonym">Garbanzo</name>
    <dbReference type="NCBI Taxonomy" id="3827"/>
    <lineage>
        <taxon>Eukaryota</taxon>
        <taxon>Viridiplantae</taxon>
        <taxon>Streptophyta</taxon>
        <taxon>Embryophyta</taxon>
        <taxon>Tracheophyta</taxon>
        <taxon>Spermatophyta</taxon>
        <taxon>Magnoliopsida</taxon>
        <taxon>eudicotyledons</taxon>
        <taxon>Gunneridae</taxon>
        <taxon>Pentapetalae</taxon>
        <taxon>rosids</taxon>
        <taxon>fabids</taxon>
        <taxon>Fabales</taxon>
        <taxon>Fabaceae</taxon>
        <taxon>Papilionoideae</taxon>
        <taxon>50 kb inversion clade</taxon>
        <taxon>NPAAA clade</taxon>
        <taxon>Hologalegina</taxon>
        <taxon>IRL clade</taxon>
        <taxon>Cicereae</taxon>
        <taxon>Cicer</taxon>
    </lineage>
</organism>
<dbReference type="RefSeq" id="XP_004516285.1">
    <property type="nucleotide sequence ID" value="XM_004516228.1"/>
</dbReference>
<proteinExistence type="predicted"/>
<dbReference type="InterPro" id="IPR021109">
    <property type="entry name" value="Peptidase_aspartic_dom_sf"/>
</dbReference>
<sequence>MPTYAKFMDEILSNKMKTGGETVMLTEECSAILKRRLPPKLKDLESFSIPCAIGDRTFWKTLCDFGASVSLMPFSIYKRLDIGSIKDTQLMLHFKDRSMKHPYGVVEDVLVKVDMFIFRVDFVVLDMEEDNDIPLIFGRPFLATERVMIDVADDTLTFKVNEETFTFNILKAIEHSNEREGCNRIEFFNSIVDEEVEHQRPIILLERVLCLPQDVVKYSEHPRVKDVLFIYNNFIKVVAMDRSFHFHLV</sequence>
<gene>
    <name evidence="2" type="primary">LOC101499780</name>
</gene>
<protein>
    <submittedName>
        <fullName evidence="2">Uncharacterized protein LOC101499780</fullName>
    </submittedName>
</protein>
<name>A0A1S2Z781_CICAR</name>